<gene>
    <name evidence="3" type="ORF">SAMN04487775_10991</name>
</gene>
<keyword evidence="1" id="KW-0732">Signal</keyword>
<dbReference type="PANTHER" id="PTHR40446:SF2">
    <property type="entry name" value="N-ACETYLGLUCOSAMINE-1-PHOSPHODIESTER ALPHA-N-ACETYLGLUCOSAMINIDASE"/>
    <property type="match status" value="1"/>
</dbReference>
<dbReference type="Pfam" id="PF09992">
    <property type="entry name" value="NAGPA"/>
    <property type="match status" value="1"/>
</dbReference>
<dbReference type="OrthoDB" id="9809781at2"/>
<evidence type="ECO:0000313" key="4">
    <source>
        <dbReference type="Proteomes" id="UP000182737"/>
    </source>
</evidence>
<sequence length="299" mass="33526">MNKLLRKFIVLISFCFLFIFSACASLQNSVLTAEEEEVFFPPSSYIPDDFIWQEVCPGIAFFDFENSDFPVIYHAVRIQLETEGLEILTFPDSDFVEEKYIKGDIHEPYVFKSISTKAFAKNNKCNVAMNLTPYIKADLFSKRRLSGVYIDKGNELSQPHDSYSALVINRSSKGFIANLVLSQTPQAFLDCDYAFGGFFTVLEKGQVQENFVRRYDSRSGAGITADGRTLYLLVVEGEKPGKSRGLSYPQCGQIFRAMGCSDALEFDGGGSSELCINGCSVLSYRVLHRQANSFGFKVK</sequence>
<dbReference type="PROSITE" id="PS51257">
    <property type="entry name" value="PROKAR_LIPOPROTEIN"/>
    <property type="match status" value="1"/>
</dbReference>
<feature type="chain" id="PRO_5010224197" description="Phosphodiester glycosidase domain-containing protein" evidence="1">
    <location>
        <begin position="25"/>
        <end position="299"/>
    </location>
</feature>
<organism evidence="3 4">
    <name type="scientific">Treponema bryantii</name>
    <dbReference type="NCBI Taxonomy" id="163"/>
    <lineage>
        <taxon>Bacteria</taxon>
        <taxon>Pseudomonadati</taxon>
        <taxon>Spirochaetota</taxon>
        <taxon>Spirochaetia</taxon>
        <taxon>Spirochaetales</taxon>
        <taxon>Treponemataceae</taxon>
        <taxon>Treponema</taxon>
    </lineage>
</organism>
<dbReference type="Proteomes" id="UP000182737">
    <property type="component" value="Unassembled WGS sequence"/>
</dbReference>
<dbReference type="PANTHER" id="PTHR40446">
    <property type="entry name" value="N-ACETYLGLUCOSAMINE-1-PHOSPHODIESTER ALPHA-N-ACETYLGLUCOSAMINIDASE"/>
    <property type="match status" value="1"/>
</dbReference>
<dbReference type="InterPro" id="IPR018711">
    <property type="entry name" value="NAGPA"/>
</dbReference>
<evidence type="ECO:0000313" key="3">
    <source>
        <dbReference type="EMBL" id="SFI97360.1"/>
    </source>
</evidence>
<name>A0A1I3MKS4_9SPIR</name>
<reference evidence="4" key="1">
    <citation type="submission" date="2016-10" db="EMBL/GenBank/DDBJ databases">
        <authorList>
            <person name="Varghese N."/>
            <person name="Submissions S."/>
        </authorList>
    </citation>
    <scope>NUCLEOTIDE SEQUENCE [LARGE SCALE GENOMIC DNA]</scope>
    <source>
        <strain evidence="4">XBD1002</strain>
    </source>
</reference>
<evidence type="ECO:0000256" key="1">
    <source>
        <dbReference type="SAM" id="SignalP"/>
    </source>
</evidence>
<proteinExistence type="predicted"/>
<dbReference type="EMBL" id="FORI01000009">
    <property type="protein sequence ID" value="SFI97360.1"/>
    <property type="molecule type" value="Genomic_DNA"/>
</dbReference>
<protein>
    <recommendedName>
        <fullName evidence="2">Phosphodiester glycosidase domain-containing protein</fullName>
    </recommendedName>
</protein>
<feature type="domain" description="Phosphodiester glycosidase" evidence="2">
    <location>
        <begin position="145"/>
        <end position="278"/>
    </location>
</feature>
<dbReference type="RefSeq" id="WP_074933021.1">
    <property type="nucleotide sequence ID" value="NZ_FORI01000009.1"/>
</dbReference>
<evidence type="ECO:0000259" key="2">
    <source>
        <dbReference type="Pfam" id="PF09992"/>
    </source>
</evidence>
<feature type="signal peptide" evidence="1">
    <location>
        <begin position="1"/>
        <end position="24"/>
    </location>
</feature>
<dbReference type="AlphaFoldDB" id="A0A1I3MKS4"/>
<accession>A0A1I3MKS4</accession>
<keyword evidence="4" id="KW-1185">Reference proteome</keyword>